<feature type="region of interest" description="Disordered" evidence="1">
    <location>
        <begin position="181"/>
        <end position="210"/>
    </location>
</feature>
<sequence length="293" mass="32477">MLYWVPARSSTQPIRPETRLMFDSKIPPPHKIPQRRARTAQYLPLEFLRVSLRRTNASSAAASLDEVKIESSLHNLDRIPPPSCFLPLRVIKSSNNQDVGNFSGERAFIQSYVRTLRTRDETPRGVNLRQRAACADAEAYARSARTLGPRNSRLPPCAGTRAFRTPRGVRVWGLPEGVRRCEGGGDEGGDEEGDGRWEEKRKEMAEKRRPQLVPSRIDSTVCGCGVYLYEGGGRRGMGWGGWDGAARREDSARTQGTGRRNLVRSALDSTARVCGGVREGGDDERKEGGEAGR</sequence>
<gene>
    <name evidence="2" type="ORF">C8F04DRAFT_1313397</name>
</gene>
<keyword evidence="3" id="KW-1185">Reference proteome</keyword>
<evidence type="ECO:0000313" key="3">
    <source>
        <dbReference type="Proteomes" id="UP001218188"/>
    </source>
</evidence>
<name>A0AAD6WS97_9AGAR</name>
<organism evidence="2 3">
    <name type="scientific">Mycena alexandri</name>
    <dbReference type="NCBI Taxonomy" id="1745969"/>
    <lineage>
        <taxon>Eukaryota</taxon>
        <taxon>Fungi</taxon>
        <taxon>Dikarya</taxon>
        <taxon>Basidiomycota</taxon>
        <taxon>Agaricomycotina</taxon>
        <taxon>Agaricomycetes</taxon>
        <taxon>Agaricomycetidae</taxon>
        <taxon>Agaricales</taxon>
        <taxon>Marasmiineae</taxon>
        <taxon>Mycenaceae</taxon>
        <taxon>Mycena</taxon>
    </lineage>
</organism>
<proteinExistence type="predicted"/>
<feature type="compositionally biased region" description="Acidic residues" evidence="1">
    <location>
        <begin position="184"/>
        <end position="193"/>
    </location>
</feature>
<dbReference type="Proteomes" id="UP001218188">
    <property type="component" value="Unassembled WGS sequence"/>
</dbReference>
<evidence type="ECO:0000313" key="2">
    <source>
        <dbReference type="EMBL" id="KAJ7021696.1"/>
    </source>
</evidence>
<feature type="compositionally biased region" description="Basic and acidic residues" evidence="1">
    <location>
        <begin position="279"/>
        <end position="293"/>
    </location>
</feature>
<dbReference type="AlphaFoldDB" id="A0AAD6WS97"/>
<feature type="compositionally biased region" description="Basic and acidic residues" evidence="1">
    <location>
        <begin position="194"/>
        <end position="209"/>
    </location>
</feature>
<protein>
    <submittedName>
        <fullName evidence="2">Uncharacterized protein</fullName>
    </submittedName>
</protein>
<reference evidence="2" key="1">
    <citation type="submission" date="2023-03" db="EMBL/GenBank/DDBJ databases">
        <title>Massive genome expansion in bonnet fungi (Mycena s.s.) driven by repeated elements and novel gene families across ecological guilds.</title>
        <authorList>
            <consortium name="Lawrence Berkeley National Laboratory"/>
            <person name="Harder C.B."/>
            <person name="Miyauchi S."/>
            <person name="Viragh M."/>
            <person name="Kuo A."/>
            <person name="Thoen E."/>
            <person name="Andreopoulos B."/>
            <person name="Lu D."/>
            <person name="Skrede I."/>
            <person name="Drula E."/>
            <person name="Henrissat B."/>
            <person name="Morin E."/>
            <person name="Kohler A."/>
            <person name="Barry K."/>
            <person name="LaButti K."/>
            <person name="Morin E."/>
            <person name="Salamov A."/>
            <person name="Lipzen A."/>
            <person name="Mereny Z."/>
            <person name="Hegedus B."/>
            <person name="Baldrian P."/>
            <person name="Stursova M."/>
            <person name="Weitz H."/>
            <person name="Taylor A."/>
            <person name="Grigoriev I.V."/>
            <person name="Nagy L.G."/>
            <person name="Martin F."/>
            <person name="Kauserud H."/>
        </authorList>
    </citation>
    <scope>NUCLEOTIDE SEQUENCE</scope>
    <source>
        <strain evidence="2">CBHHK200</strain>
    </source>
</reference>
<comment type="caution">
    <text evidence="2">The sequence shown here is derived from an EMBL/GenBank/DDBJ whole genome shotgun (WGS) entry which is preliminary data.</text>
</comment>
<dbReference type="EMBL" id="JARJCM010000225">
    <property type="protein sequence ID" value="KAJ7021696.1"/>
    <property type="molecule type" value="Genomic_DNA"/>
</dbReference>
<accession>A0AAD6WS97</accession>
<evidence type="ECO:0000256" key="1">
    <source>
        <dbReference type="SAM" id="MobiDB-lite"/>
    </source>
</evidence>
<feature type="region of interest" description="Disordered" evidence="1">
    <location>
        <begin position="273"/>
        <end position="293"/>
    </location>
</feature>